<comment type="caution">
    <text evidence="3">The sequence shown here is derived from an EMBL/GenBank/DDBJ whole genome shotgun (WGS) entry which is preliminary data.</text>
</comment>
<sequence length="117" mass="13191">MTYVLLVEDEALIAALLAHKIESLSDRKLVSCNNMQTAFEHVSRDLPDIAFLDVNLGDGTCFELASWLQDRNVPMYFLTSYSRESLKNLGLPNTLEDIEILSKFSTTSKYSELINAL</sequence>
<accession>A0ABQ1LCU9</accession>
<protein>
    <submittedName>
        <fullName evidence="3">Response regulator</fullName>
    </submittedName>
</protein>
<keyword evidence="1" id="KW-0597">Phosphoprotein</keyword>
<dbReference type="EMBL" id="BMFC01000025">
    <property type="protein sequence ID" value="GGC23092.1"/>
    <property type="molecule type" value="Genomic_DNA"/>
</dbReference>
<dbReference type="Pfam" id="PF00072">
    <property type="entry name" value="Response_reg"/>
    <property type="match status" value="1"/>
</dbReference>
<name>A0ABQ1LCU9_9RHOB</name>
<dbReference type="RefSeq" id="WP_188484306.1">
    <property type="nucleotide sequence ID" value="NZ_BMFC01000025.1"/>
</dbReference>
<feature type="domain" description="Response regulatory" evidence="2">
    <location>
        <begin position="3"/>
        <end position="117"/>
    </location>
</feature>
<feature type="modified residue" description="4-aspartylphosphate" evidence="1">
    <location>
        <position position="53"/>
    </location>
</feature>
<proteinExistence type="predicted"/>
<gene>
    <name evidence="3" type="ORF">GCM10011363_44490</name>
</gene>
<dbReference type="SUPFAM" id="SSF52172">
    <property type="entry name" value="CheY-like"/>
    <property type="match status" value="1"/>
</dbReference>
<evidence type="ECO:0000256" key="1">
    <source>
        <dbReference type="PROSITE-ProRule" id="PRU00169"/>
    </source>
</evidence>
<dbReference type="Gene3D" id="3.40.50.2300">
    <property type="match status" value="1"/>
</dbReference>
<reference evidence="4" key="1">
    <citation type="journal article" date="2019" name="Int. J. Syst. Evol. Microbiol.">
        <title>The Global Catalogue of Microorganisms (GCM) 10K type strain sequencing project: providing services to taxonomists for standard genome sequencing and annotation.</title>
        <authorList>
            <consortium name="The Broad Institute Genomics Platform"/>
            <consortium name="The Broad Institute Genome Sequencing Center for Infectious Disease"/>
            <person name="Wu L."/>
            <person name="Ma J."/>
        </authorList>
    </citation>
    <scope>NUCLEOTIDE SEQUENCE [LARGE SCALE GENOMIC DNA]</scope>
    <source>
        <strain evidence="4">CGMCC 1.12478</strain>
    </source>
</reference>
<dbReference type="InterPro" id="IPR011006">
    <property type="entry name" value="CheY-like_superfamily"/>
</dbReference>
<dbReference type="PROSITE" id="PS50110">
    <property type="entry name" value="RESPONSE_REGULATORY"/>
    <property type="match status" value="1"/>
</dbReference>
<dbReference type="InterPro" id="IPR001789">
    <property type="entry name" value="Sig_transdc_resp-reg_receiver"/>
</dbReference>
<organism evidence="3 4">
    <name type="scientific">Marivita lacus</name>
    <dbReference type="NCBI Taxonomy" id="1323742"/>
    <lineage>
        <taxon>Bacteria</taxon>
        <taxon>Pseudomonadati</taxon>
        <taxon>Pseudomonadota</taxon>
        <taxon>Alphaproteobacteria</taxon>
        <taxon>Rhodobacterales</taxon>
        <taxon>Roseobacteraceae</taxon>
        <taxon>Marivita</taxon>
    </lineage>
</organism>
<dbReference type="Proteomes" id="UP000645462">
    <property type="component" value="Unassembled WGS sequence"/>
</dbReference>
<keyword evidence="4" id="KW-1185">Reference proteome</keyword>
<evidence type="ECO:0000259" key="2">
    <source>
        <dbReference type="PROSITE" id="PS50110"/>
    </source>
</evidence>
<evidence type="ECO:0000313" key="3">
    <source>
        <dbReference type="EMBL" id="GGC23092.1"/>
    </source>
</evidence>
<dbReference type="SMART" id="SM00448">
    <property type="entry name" value="REC"/>
    <property type="match status" value="1"/>
</dbReference>
<evidence type="ECO:0000313" key="4">
    <source>
        <dbReference type="Proteomes" id="UP000645462"/>
    </source>
</evidence>